<feature type="domain" description="Phytochrome chromophore attachment site" evidence="5">
    <location>
        <begin position="638"/>
        <end position="774"/>
    </location>
</feature>
<feature type="coiled-coil region" evidence="3">
    <location>
        <begin position="1195"/>
        <end position="1222"/>
    </location>
</feature>
<dbReference type="InterPro" id="IPR003018">
    <property type="entry name" value="GAF"/>
</dbReference>
<dbReference type="InterPro" id="IPR016132">
    <property type="entry name" value="Phyto_chromo_attachment"/>
</dbReference>
<feature type="coiled-coil region" evidence="3">
    <location>
        <begin position="976"/>
        <end position="1007"/>
    </location>
</feature>
<dbReference type="PATRIC" id="fig|1637645.4.peg.2940"/>
<evidence type="ECO:0000256" key="4">
    <source>
        <dbReference type="SAM" id="MobiDB-lite"/>
    </source>
</evidence>
<dbReference type="InterPro" id="IPR004089">
    <property type="entry name" value="MCPsignal_dom"/>
</dbReference>
<feature type="domain" description="Phytochrome chromophore attachment site" evidence="5">
    <location>
        <begin position="466"/>
        <end position="602"/>
    </location>
</feature>
<keyword evidence="1 2" id="KW-0807">Transducer</keyword>
<evidence type="ECO:0000259" key="5">
    <source>
        <dbReference type="PROSITE" id="PS50046"/>
    </source>
</evidence>
<evidence type="ECO:0000256" key="1">
    <source>
        <dbReference type="ARBA" id="ARBA00023224"/>
    </source>
</evidence>
<dbReference type="InterPro" id="IPR029016">
    <property type="entry name" value="GAF-like_dom_sf"/>
</dbReference>
<organism evidence="7 8">
    <name type="scientific">Limnoraphis robusta CS-951</name>
    <dbReference type="NCBI Taxonomy" id="1637645"/>
    <lineage>
        <taxon>Bacteria</taxon>
        <taxon>Bacillati</taxon>
        <taxon>Cyanobacteriota</taxon>
        <taxon>Cyanophyceae</taxon>
        <taxon>Oscillatoriophycideae</taxon>
        <taxon>Oscillatoriales</taxon>
        <taxon>Sirenicapillariaceae</taxon>
        <taxon>Limnoraphis</taxon>
    </lineage>
</organism>
<dbReference type="SUPFAM" id="SSF58104">
    <property type="entry name" value="Methyl-accepting chemotaxis protein (MCP) signaling domain"/>
    <property type="match status" value="1"/>
</dbReference>
<feature type="domain" description="Phytochrome chromophore attachment site" evidence="5">
    <location>
        <begin position="810"/>
        <end position="962"/>
    </location>
</feature>
<sequence length="1325" mass="148069">MTASPLNPTHSSNLSNNHSKPSYSGNTQPFNPQNGMDNSAIIPIVVDAEAQSVYSPQQRTGLKAKTTALSQELTTLRSNIEYRINQLQNLIEKEGAAAERAELINIITSRMRESLSVESICQTVVEDARLALQSDRVVVYRFDPTWKGTMIAESVDAQWPSALGAKIADPCFAERYVEFYQKGRVKATPNIYEAGLTDCHIRQLEPFAVQANLVAPILVKSADNPTGYLYGLFIAHQCSEPRVWVEAEIEFFRQLAIQIGYAIDQALLLQKQQAATHQAQQINHINAQIRKSFEVEDILATTVEETRAALHSDRVLVYEFDANWKGTVIAESVDSKWPTALRALIDDPCFAQRYIQPYLRGRVAATENIFEAGLTECYLSQLAPFGVKANLVAPILVNRKLMGLLIAHQCSAPRAWTELEIDLMRKVAVQLGYALDQAYLLEQQQATAKKARLLNEITTQFRNSYNPEEVFDLLVEETREAIKADRVIIYQFNQNWEGKVVAESVDSKWPVILGKQLGDPCFANNFVKPYFRGRVSSVDNFQESGHAECYAEMLEPWGVKANIVAPIIAETKLHGLLIIHQCSSPRKWSESDINFTKQLAIQVGLALDQALLLQKQQNAAEQARRLNIISSRIRESLNYKDIVSTAVEETKESLGVDRVVVNQFNPNWTGTIVAESVNAELTKTLGLAVEDFCLAQNYIKPYFRGRVKVTNDVYSGELTECQVGQLESFEVKAMVVAPIIAKQKLHGLLIVHQCTHARQWKPYEVELIQQIAIQIGYALDQAFLLEEQQAATQQARLLSVIGSRIRESLDPQRIFQTTVEESLELIKADRLVIYRFNEEQNGQTAVTLTCEAVKPYCFQILAEKDSNSEEDRQPLYELRLPLGVELLKRYRQSRIMVIEDLEKAPLTKVYQEQLKQWQVKCLVSVPIFVNQSLYGLIEAHQCFEKYNWTESEIEGFKQVGLQVGYALEQAQLLTQIQQASQIAEQARIQQQQEKEQLESQIEAFLGDIEASFNGDLTVRARVNEGVMGTVADFFNATIESLQQLVLKVQSGANVVTSTAVASEQDIQKLSNEALRQADAMNNALNQISIIADSIQAVAKNAQAAQSKVRSASEILQKGDHDMNDTVESILAIQKTVYITARKVKNLGEASQKISRVVNLINEFANQTHVLALNASVESTRMSEDGHGFATVATEVRTLAEQSASATQEIEQIVEEIQAETHEVVRAMKVGLKRVMTGTQLVKQTRQTLTELVEVSHFIRDLVEQIADSATEQAQTSGQLSQTIKEVAVIARSTSEQSLQVADSFTQLLGVAGQLQTGVSQFKVDS</sequence>
<dbReference type="PANTHER" id="PTHR32089:SF114">
    <property type="entry name" value="METHYL-ACCEPTING CHEMOTAXIS PROTEIN MCPB"/>
    <property type="match status" value="1"/>
</dbReference>
<dbReference type="Gene3D" id="1.10.287.950">
    <property type="entry name" value="Methyl-accepting chemotaxis protein"/>
    <property type="match status" value="1"/>
</dbReference>
<accession>A0A0F5YKX7</accession>
<dbReference type="RefSeq" id="WP_046277105.1">
    <property type="nucleotide sequence ID" value="NZ_LATL02000144.1"/>
</dbReference>
<name>A0A0F5YKX7_9CYAN</name>
<dbReference type="Gene3D" id="3.30.450.40">
    <property type="match status" value="5"/>
</dbReference>
<comment type="caution">
    <text evidence="7">The sequence shown here is derived from an EMBL/GenBank/DDBJ whole genome shotgun (WGS) entry which is preliminary data.</text>
</comment>
<dbReference type="EMBL" id="LATL02000144">
    <property type="protein sequence ID" value="KKD39428.1"/>
    <property type="molecule type" value="Genomic_DNA"/>
</dbReference>
<dbReference type="GO" id="GO:0016020">
    <property type="term" value="C:membrane"/>
    <property type="evidence" value="ECO:0007669"/>
    <property type="project" value="InterPro"/>
</dbReference>
<dbReference type="SMART" id="SM00283">
    <property type="entry name" value="MA"/>
    <property type="match status" value="1"/>
</dbReference>
<feature type="region of interest" description="Disordered" evidence="4">
    <location>
        <begin position="1"/>
        <end position="38"/>
    </location>
</feature>
<dbReference type="GO" id="GO:0007165">
    <property type="term" value="P:signal transduction"/>
    <property type="evidence" value="ECO:0007669"/>
    <property type="project" value="UniProtKB-KW"/>
</dbReference>
<dbReference type="SUPFAM" id="SSF55781">
    <property type="entry name" value="GAF domain-like"/>
    <property type="match status" value="5"/>
</dbReference>
<reference evidence="7 8" key="1">
    <citation type="submission" date="2015-06" db="EMBL/GenBank/DDBJ databases">
        <title>Draft genome assembly of filamentous brackish cyanobacterium Limnoraphis robusta strain CS-951.</title>
        <authorList>
            <person name="Willis A."/>
            <person name="Parks M."/>
            <person name="Burford M.A."/>
        </authorList>
    </citation>
    <scope>NUCLEOTIDE SEQUENCE [LARGE SCALE GENOMIC DNA]</scope>
    <source>
        <strain evidence="7 8">CS-951</strain>
    </source>
</reference>
<evidence type="ECO:0000313" key="8">
    <source>
        <dbReference type="Proteomes" id="UP000033607"/>
    </source>
</evidence>
<evidence type="ECO:0000259" key="6">
    <source>
        <dbReference type="PROSITE" id="PS50111"/>
    </source>
</evidence>
<dbReference type="CDD" id="cd11386">
    <property type="entry name" value="MCP_signal"/>
    <property type="match status" value="1"/>
</dbReference>
<gene>
    <name evidence="7" type="ORF">WN50_03440</name>
</gene>
<proteinExistence type="predicted"/>
<evidence type="ECO:0000313" key="7">
    <source>
        <dbReference type="EMBL" id="KKD39428.1"/>
    </source>
</evidence>
<evidence type="ECO:0000256" key="2">
    <source>
        <dbReference type="PROSITE-ProRule" id="PRU00284"/>
    </source>
</evidence>
<dbReference type="SMART" id="SM00065">
    <property type="entry name" value="GAF"/>
    <property type="match status" value="5"/>
</dbReference>
<feature type="domain" description="Methyl-accepting transducer" evidence="6">
    <location>
        <begin position="1051"/>
        <end position="1287"/>
    </location>
</feature>
<feature type="domain" description="Phytochrome chromophore attachment site" evidence="5">
    <location>
        <begin position="116"/>
        <end position="258"/>
    </location>
</feature>
<dbReference type="Pfam" id="PF01590">
    <property type="entry name" value="GAF"/>
    <property type="match status" value="5"/>
</dbReference>
<feature type="domain" description="Phytochrome chromophore attachment site" evidence="5">
    <location>
        <begin position="294"/>
        <end position="430"/>
    </location>
</feature>
<evidence type="ECO:0000256" key="3">
    <source>
        <dbReference type="SAM" id="Coils"/>
    </source>
</evidence>
<dbReference type="PROSITE" id="PS50111">
    <property type="entry name" value="CHEMOTAXIS_TRANSDUC_2"/>
    <property type="match status" value="1"/>
</dbReference>
<dbReference type="Proteomes" id="UP000033607">
    <property type="component" value="Unassembled WGS sequence"/>
</dbReference>
<dbReference type="PROSITE" id="PS50046">
    <property type="entry name" value="PHYTOCHROME_2"/>
    <property type="match status" value="5"/>
</dbReference>
<feature type="compositionally biased region" description="Polar residues" evidence="4">
    <location>
        <begin position="1"/>
        <end position="37"/>
    </location>
</feature>
<protein>
    <submittedName>
        <fullName evidence="7">Chemotaxis protein</fullName>
    </submittedName>
</protein>
<keyword evidence="3" id="KW-0175">Coiled coil</keyword>
<dbReference type="PANTHER" id="PTHR32089">
    <property type="entry name" value="METHYL-ACCEPTING CHEMOTAXIS PROTEIN MCPB"/>
    <property type="match status" value="1"/>
</dbReference>
<dbReference type="Pfam" id="PF00015">
    <property type="entry name" value="MCPsignal"/>
    <property type="match status" value="1"/>
</dbReference>